<dbReference type="PANTHER" id="PTHR42949">
    <property type="entry name" value="ANAEROBIC GLYCEROL-3-PHOSPHATE DEHYDROGENASE SUBUNIT B"/>
    <property type="match status" value="1"/>
</dbReference>
<keyword evidence="4" id="KW-1185">Reference proteome</keyword>
<accession>A0A1E5XPY5</accession>
<dbReference type="GO" id="GO:0016491">
    <property type="term" value="F:oxidoreductase activity"/>
    <property type="evidence" value="ECO:0007669"/>
    <property type="project" value="UniProtKB-KW"/>
</dbReference>
<feature type="domain" description="FAD/NAD(P)-binding" evidence="2">
    <location>
        <begin position="151"/>
        <end position="275"/>
    </location>
</feature>
<comment type="caution">
    <text evidence="3">The sequence shown here is derived from an EMBL/GenBank/DDBJ whole genome shotgun (WGS) entry which is preliminary data.</text>
</comment>
<dbReference type="InterPro" id="IPR042204">
    <property type="entry name" value="2Fe-2S-bd_N"/>
</dbReference>
<organism evidence="3 4">
    <name type="scientific">Devosia insulae DS-56</name>
    <dbReference type="NCBI Taxonomy" id="1116389"/>
    <lineage>
        <taxon>Bacteria</taxon>
        <taxon>Pseudomonadati</taxon>
        <taxon>Pseudomonadota</taxon>
        <taxon>Alphaproteobacteria</taxon>
        <taxon>Hyphomicrobiales</taxon>
        <taxon>Devosiaceae</taxon>
        <taxon>Devosia</taxon>
    </lineage>
</organism>
<reference evidence="3 4" key="1">
    <citation type="journal article" date="2015" name="Genome Announc.">
        <title>Genome Assemblies of Three Soil-Associated Devosia species: D. insulae, D. limi, and D. soli.</title>
        <authorList>
            <person name="Hassan Y.I."/>
            <person name="Lepp D."/>
            <person name="Zhou T."/>
        </authorList>
    </citation>
    <scope>NUCLEOTIDE SEQUENCE [LARGE SCALE GENOMIC DNA]</scope>
    <source>
        <strain evidence="3 4">DS-56</strain>
    </source>
</reference>
<dbReference type="InterPro" id="IPR051691">
    <property type="entry name" value="Metab_Enz_Cyan_OpOx_G3PDH"/>
</dbReference>
<gene>
    <name evidence="3" type="ORF">VW23_020295</name>
</gene>
<proteinExistence type="predicted"/>
<dbReference type="InterPro" id="IPR023753">
    <property type="entry name" value="FAD/NAD-binding_dom"/>
</dbReference>
<evidence type="ECO:0000256" key="1">
    <source>
        <dbReference type="ARBA" id="ARBA00023002"/>
    </source>
</evidence>
<dbReference type="Gene3D" id="3.10.20.440">
    <property type="entry name" value="2Fe-2S iron-sulphur cluster binding domain, sarcosine oxidase, alpha subunit, N-terminal domain"/>
    <property type="match status" value="1"/>
</dbReference>
<dbReference type="Pfam" id="PF07992">
    <property type="entry name" value="Pyr_redox_2"/>
    <property type="match status" value="1"/>
</dbReference>
<dbReference type="RefSeq" id="WP_069910159.1">
    <property type="nucleotide sequence ID" value="NZ_LAJE02000194.1"/>
</dbReference>
<dbReference type="PANTHER" id="PTHR42949:SF3">
    <property type="entry name" value="ANAEROBIC GLYCEROL-3-PHOSPHATE DEHYDROGENASE SUBUNIT B"/>
    <property type="match status" value="1"/>
</dbReference>
<evidence type="ECO:0000259" key="2">
    <source>
        <dbReference type="Pfam" id="PF07992"/>
    </source>
</evidence>
<dbReference type="SUPFAM" id="SSF51905">
    <property type="entry name" value="FAD/NAD(P)-binding domain"/>
    <property type="match status" value="1"/>
</dbReference>
<dbReference type="InterPro" id="IPR036188">
    <property type="entry name" value="FAD/NAD-bd_sf"/>
</dbReference>
<protein>
    <recommendedName>
        <fullName evidence="2">FAD/NAD(P)-binding domain-containing protein</fullName>
    </recommendedName>
</protein>
<sequence>MSEHPNRLPADAPHGLGGAELDRKAPLQFRLNGRIIHGFAGDTVFSAALANGLQIAGRHGDEALALDEGFAPLVSSGKGGALPMERTPALAGLDLVTIGARRDPIASGGLFGALRHKLLGPARTLNHRFGDTPLVSPAWHNGAVDETIETDFAIVGGGVAGLSAAAAASAAGKRAVLIERTQSLGGTIRYFGAVDAEASPDTMIERLIASLDGKGQVTPLMRAEAFAITGTQLKVHQVVVEAGRPMSRLIAVVAKHVILATGALERLPLFPGNRTPGIVGALTAFQRAERFGVWPGRRALFTTPNSFAYRLALHAADAGVEVQRIVDSRLSTTSRFVDFAKATGITLASALAPSQAEPLERNKPGLRVGFAVAIDEIAQDSSAIETDQLVAAGAWQPEILLWLRAGGAAAWDAANGWLGPRGTLPAIALAGSAAGLHTTAAALSSGKAAVLGFLGKAAPPVVDDIIEEAFETPDARNPVAPFRPSARGATYLDRGQSLITRRAAAASKHGVSGLATRAVQLGLGDIAAAVDIGAMAARDAGSVAAERCALSGEISDTGWRVPARPAPEEEVPTPPAYLAGRFGDKPQIWTLTAADARSFEPGCLVFENSEQRDPLKAIGVTYAPHRPGANGGIALMGKVPEAVGACRVYTSAH</sequence>
<name>A0A1E5XPY5_9HYPH</name>
<dbReference type="Gene3D" id="3.50.50.60">
    <property type="entry name" value="FAD/NAD(P)-binding domain"/>
    <property type="match status" value="1"/>
</dbReference>
<evidence type="ECO:0000313" key="3">
    <source>
        <dbReference type="EMBL" id="OEO30645.1"/>
    </source>
</evidence>
<dbReference type="EMBL" id="LAJE02000194">
    <property type="protein sequence ID" value="OEO30645.1"/>
    <property type="molecule type" value="Genomic_DNA"/>
</dbReference>
<evidence type="ECO:0000313" key="4">
    <source>
        <dbReference type="Proteomes" id="UP000095463"/>
    </source>
</evidence>
<dbReference type="AlphaFoldDB" id="A0A1E5XPY5"/>
<dbReference type="PRINTS" id="PR00368">
    <property type="entry name" value="FADPNR"/>
</dbReference>
<dbReference type="Proteomes" id="UP000095463">
    <property type="component" value="Unassembled WGS sequence"/>
</dbReference>
<keyword evidence="1" id="KW-0560">Oxidoreductase</keyword>